<evidence type="ECO:0000313" key="1">
    <source>
        <dbReference type="EMBL" id="RBA62232.1"/>
    </source>
</evidence>
<evidence type="ECO:0000313" key="2">
    <source>
        <dbReference type="Proteomes" id="UP000252554"/>
    </source>
</evidence>
<proteinExistence type="predicted"/>
<dbReference type="AlphaFoldDB" id="A0A365PZ54"/>
<gene>
    <name evidence="1" type="ORF">DQ403_01155</name>
</gene>
<name>A0A365PZ54_9GAMM</name>
<protein>
    <submittedName>
        <fullName evidence="1">Uncharacterized protein</fullName>
    </submittedName>
</protein>
<dbReference type="EMBL" id="QNTV01000001">
    <property type="protein sequence ID" value="RBA62232.1"/>
    <property type="molecule type" value="Genomic_DNA"/>
</dbReference>
<accession>A0A365PZ54</accession>
<reference evidence="1 2" key="1">
    <citation type="submission" date="2018-06" db="EMBL/GenBank/DDBJ databases">
        <title>Whole genome sequencing of four bacterial strains from South Shetland trench revealing bio-synthetic gene clusters.</title>
        <authorList>
            <person name="Abdel-Mageed W.M."/>
            <person name="Lehri B."/>
            <person name="Jarmusch S.A."/>
            <person name="Miranda K."/>
            <person name="Goodfellow M."/>
            <person name="Jaspars M."/>
            <person name="Karlyshev A.V."/>
        </authorList>
    </citation>
    <scope>NUCLEOTIDE SEQUENCE [LARGE SCALE GENOMIC DNA]</scope>
    <source>
        <strain evidence="1 2">SST2</strain>
    </source>
</reference>
<sequence>MKTGAASWTERIASPGADPLELPGRAMTLLRERYALDHVIVQLTHLACSGITSDVRVPALDNTPPLSRYMILFVQPVTTEVQSGHVFWQLGR</sequence>
<comment type="caution">
    <text evidence="1">The sequence shown here is derived from an EMBL/GenBank/DDBJ whole genome shotgun (WGS) entry which is preliminary data.</text>
</comment>
<organism evidence="1 2">
    <name type="scientific">Stutzerimonas zhaodongensis</name>
    <dbReference type="NCBI Taxonomy" id="1176257"/>
    <lineage>
        <taxon>Bacteria</taxon>
        <taxon>Pseudomonadati</taxon>
        <taxon>Pseudomonadota</taxon>
        <taxon>Gammaproteobacteria</taxon>
        <taxon>Pseudomonadales</taxon>
        <taxon>Pseudomonadaceae</taxon>
        <taxon>Stutzerimonas</taxon>
    </lineage>
</organism>
<dbReference type="Proteomes" id="UP000252554">
    <property type="component" value="Unassembled WGS sequence"/>
</dbReference>